<dbReference type="GO" id="GO:0009432">
    <property type="term" value="P:SOS response"/>
    <property type="evidence" value="ECO:0007669"/>
    <property type="project" value="UniProtKB-KW"/>
</dbReference>
<dbReference type="Proteomes" id="UP000784435">
    <property type="component" value="Unassembled WGS sequence"/>
</dbReference>
<evidence type="ECO:0000313" key="4">
    <source>
        <dbReference type="Proteomes" id="UP000784435"/>
    </source>
</evidence>
<gene>
    <name evidence="3" type="ORF">K8V08_08485</name>
</gene>
<feature type="domain" description="ATPase AAA-type core" evidence="2">
    <location>
        <begin position="24"/>
        <end position="69"/>
    </location>
</feature>
<evidence type="ECO:0000313" key="3">
    <source>
        <dbReference type="EMBL" id="HJG80434.1"/>
    </source>
</evidence>
<dbReference type="PANTHER" id="PTHR32182:SF22">
    <property type="entry name" value="ATP-DEPENDENT ENDONUCLEASE, OLD FAMILY-RELATED"/>
    <property type="match status" value="1"/>
</dbReference>
<name>A0A921MDU6_9MICO</name>
<dbReference type="Gene3D" id="3.40.50.300">
    <property type="entry name" value="P-loop containing nucleotide triphosphate hydrolases"/>
    <property type="match status" value="2"/>
</dbReference>
<evidence type="ECO:0000256" key="1">
    <source>
        <dbReference type="ARBA" id="ARBA00023236"/>
    </source>
</evidence>
<dbReference type="GO" id="GO:0005524">
    <property type="term" value="F:ATP binding"/>
    <property type="evidence" value="ECO:0007669"/>
    <property type="project" value="InterPro"/>
</dbReference>
<protein>
    <submittedName>
        <fullName evidence="3">AAA family ATPase</fullName>
    </submittedName>
</protein>
<dbReference type="InterPro" id="IPR027417">
    <property type="entry name" value="P-loop_NTPase"/>
</dbReference>
<feature type="domain" description="ATPase AAA-type core" evidence="2">
    <location>
        <begin position="311"/>
        <end position="395"/>
    </location>
</feature>
<keyword evidence="1" id="KW-0742">SOS response</keyword>
<dbReference type="EMBL" id="DYUK01000181">
    <property type="protein sequence ID" value="HJG80434.1"/>
    <property type="molecule type" value="Genomic_DNA"/>
</dbReference>
<accession>A0A921MDU6</accession>
<evidence type="ECO:0000259" key="2">
    <source>
        <dbReference type="Pfam" id="PF13304"/>
    </source>
</evidence>
<organism evidence="3 4">
    <name type="scientific">Brevibacterium senegalense</name>
    <dbReference type="NCBI Taxonomy" id="1033736"/>
    <lineage>
        <taxon>Bacteria</taxon>
        <taxon>Bacillati</taxon>
        <taxon>Actinomycetota</taxon>
        <taxon>Actinomycetes</taxon>
        <taxon>Micrococcales</taxon>
        <taxon>Brevibacteriaceae</taxon>
        <taxon>Brevibacterium</taxon>
    </lineage>
</organism>
<dbReference type="GO" id="GO:0000731">
    <property type="term" value="P:DNA synthesis involved in DNA repair"/>
    <property type="evidence" value="ECO:0007669"/>
    <property type="project" value="TreeGrafter"/>
</dbReference>
<dbReference type="AlphaFoldDB" id="A0A921MDU6"/>
<comment type="caution">
    <text evidence="3">The sequence shown here is derived from an EMBL/GenBank/DDBJ whole genome shotgun (WGS) entry which is preliminary data.</text>
</comment>
<dbReference type="GO" id="GO:0016887">
    <property type="term" value="F:ATP hydrolysis activity"/>
    <property type="evidence" value="ECO:0007669"/>
    <property type="project" value="InterPro"/>
</dbReference>
<reference evidence="3" key="2">
    <citation type="submission" date="2021-09" db="EMBL/GenBank/DDBJ databases">
        <authorList>
            <person name="Gilroy R."/>
        </authorList>
    </citation>
    <scope>NUCLEOTIDE SEQUENCE</scope>
    <source>
        <strain evidence="3">ChiGjej5B5-7349</strain>
    </source>
</reference>
<keyword evidence="1" id="KW-0227">DNA damage</keyword>
<reference evidence="3" key="1">
    <citation type="journal article" date="2021" name="PeerJ">
        <title>Extensive microbial diversity within the chicken gut microbiome revealed by metagenomics and culture.</title>
        <authorList>
            <person name="Gilroy R."/>
            <person name="Ravi A."/>
            <person name="Getino M."/>
            <person name="Pursley I."/>
            <person name="Horton D.L."/>
            <person name="Alikhan N.F."/>
            <person name="Baker D."/>
            <person name="Gharbi K."/>
            <person name="Hall N."/>
            <person name="Watson M."/>
            <person name="Adriaenssens E.M."/>
            <person name="Foster-Nyarko E."/>
            <person name="Jarju S."/>
            <person name="Secka A."/>
            <person name="Antonio M."/>
            <person name="Oren A."/>
            <person name="Chaudhuri R.R."/>
            <person name="La Ragione R."/>
            <person name="Hildebrand F."/>
            <person name="Pallen M.J."/>
        </authorList>
    </citation>
    <scope>NUCLEOTIDE SEQUENCE</scope>
    <source>
        <strain evidence="3">ChiGjej5B5-7349</strain>
    </source>
</reference>
<dbReference type="InterPro" id="IPR003959">
    <property type="entry name" value="ATPase_AAA_core"/>
</dbReference>
<sequence length="471" mass="51346">MLTRLEVNGFKNLFGIVVDLGPYTCIAGPNAVGKSNLFDAIEFLSHLASSSFVEAAQQIRLSGEKSIDPTLLFFRHEDGTYEPMRIAAEMIVDPDAHDDFGQHVAASSTYLRYELELRIDVVLGPSGAPVERIRLTHESLIPLTATHAKARLAWTRAHDVGLIGALVRGRRRNPFISMGEDSSDSSVVKIHTEGTQGRARMVSVVSTQRTVVSTTNTAERPTILAARREMENWKKLALEPSAMRTPDDVSEQGGVGSDGSHLAVALSRLLETDDDAAAEVRATATSLTDVSEVRADVDHERRIVTLSARLGKGPLLPARVLSEGTLRFLALAIIQLDPEFGRVICMEEPENGIHPAKIPDMVELLHDLAFDVDLPPGEDNVLRQVIVNTHSPHFVAEHEDSEILVAVHASRRVAETTVDSFVLAPVAETWRARVTDDAHGRTGGYTVPRNTIDSYLSIRPDAPQVHSGGAK</sequence>
<proteinExistence type="predicted"/>
<dbReference type="SUPFAM" id="SSF52540">
    <property type="entry name" value="P-loop containing nucleoside triphosphate hydrolases"/>
    <property type="match status" value="1"/>
</dbReference>
<dbReference type="GO" id="GO:0006302">
    <property type="term" value="P:double-strand break repair"/>
    <property type="evidence" value="ECO:0007669"/>
    <property type="project" value="TreeGrafter"/>
</dbReference>
<dbReference type="Pfam" id="PF13304">
    <property type="entry name" value="AAA_21"/>
    <property type="match status" value="2"/>
</dbReference>
<dbReference type="PANTHER" id="PTHR32182">
    <property type="entry name" value="DNA REPLICATION AND REPAIR PROTEIN RECF"/>
    <property type="match status" value="1"/>
</dbReference>